<reference evidence="3" key="1">
    <citation type="submission" date="2021-01" db="UniProtKB">
        <authorList>
            <consortium name="EnsemblPlants"/>
        </authorList>
    </citation>
    <scope>IDENTIFICATION</scope>
</reference>
<dbReference type="EnsemblPlants" id="Kaladp0016s0101.1.v1.1">
    <property type="protein sequence ID" value="Kaladp0016s0101.1.v1.1"/>
    <property type="gene ID" value="Kaladp0016s0101.v1.1"/>
</dbReference>
<dbReference type="SUPFAM" id="SSF51110">
    <property type="entry name" value="alpha-D-mannose-specific plant lectins"/>
    <property type="match status" value="1"/>
</dbReference>
<dbReference type="Proteomes" id="UP000594263">
    <property type="component" value="Unplaced"/>
</dbReference>
<keyword evidence="4" id="KW-1185">Reference proteome</keyword>
<protein>
    <submittedName>
        <fullName evidence="3">Uncharacterized protein</fullName>
    </submittedName>
</protein>
<dbReference type="InterPro" id="IPR036426">
    <property type="entry name" value="Bulb-type_lectin_dom_sf"/>
</dbReference>
<evidence type="ECO:0000256" key="2">
    <source>
        <dbReference type="SAM" id="Phobius"/>
    </source>
</evidence>
<keyword evidence="2" id="KW-0472">Membrane</keyword>
<dbReference type="PANTHER" id="PTHR36481">
    <property type="entry name" value="EXPRESSED PROTEIN"/>
    <property type="match status" value="1"/>
</dbReference>
<evidence type="ECO:0000313" key="3">
    <source>
        <dbReference type="EnsemblPlants" id="Kaladp0016s0101.1.v1.1"/>
    </source>
</evidence>
<evidence type="ECO:0000313" key="4">
    <source>
        <dbReference type="Proteomes" id="UP000594263"/>
    </source>
</evidence>
<evidence type="ECO:0000256" key="1">
    <source>
        <dbReference type="ARBA" id="ARBA00022729"/>
    </source>
</evidence>
<feature type="transmembrane region" description="Helical" evidence="2">
    <location>
        <begin position="20"/>
        <end position="37"/>
    </location>
</feature>
<sequence length="379" mass="43060">MHLHSIPKSSMSPSNSDHNASLHTIIIIMLYTFLLATNNGLSACDPIISTVERLRKQQVLASLPPTHEPMPTYGSSQPFLTSPLGKYSALLVRREAAVGAGAYDLCYVQVRDGSDLVVWESDCGMVSDVDSCSLAFTDVGLEMLDEWRSIWEIEAYGGEFRSLDLDDEGDLTIRDEGGEIVWVSSEVQLLHDNAKHYVHHVRPKAPRPAIVENELEITFKFSIASCNGPDMYYKKLIIRVDIKHEILRISQLEVRRSSYLVGETRGWWCLLKTDRRHRHNTPLHCLPSSPPESSLHCFSYGVLWWCRLKTDRRHRHNPPLHCLPSSPPESIWRNSEIDPARLVEVWFTAAGVQAWWSDPDGLDGSPFGDSLGRWLFMWK</sequence>
<accession>A0A7N0T056</accession>
<proteinExistence type="predicted"/>
<dbReference type="AlphaFoldDB" id="A0A7N0T056"/>
<organism evidence="3 4">
    <name type="scientific">Kalanchoe fedtschenkoi</name>
    <name type="common">Lavender scallops</name>
    <name type="synonym">South American air plant</name>
    <dbReference type="NCBI Taxonomy" id="63787"/>
    <lineage>
        <taxon>Eukaryota</taxon>
        <taxon>Viridiplantae</taxon>
        <taxon>Streptophyta</taxon>
        <taxon>Embryophyta</taxon>
        <taxon>Tracheophyta</taxon>
        <taxon>Spermatophyta</taxon>
        <taxon>Magnoliopsida</taxon>
        <taxon>eudicotyledons</taxon>
        <taxon>Gunneridae</taxon>
        <taxon>Pentapetalae</taxon>
        <taxon>Saxifragales</taxon>
        <taxon>Crassulaceae</taxon>
        <taxon>Kalanchoe</taxon>
    </lineage>
</organism>
<keyword evidence="1" id="KW-0732">Signal</keyword>
<keyword evidence="2" id="KW-0812">Transmembrane</keyword>
<dbReference type="PANTHER" id="PTHR36481:SF2">
    <property type="entry name" value="EXPRESSED PROTEIN"/>
    <property type="match status" value="1"/>
</dbReference>
<name>A0A7N0T056_KALFE</name>
<keyword evidence="2" id="KW-1133">Transmembrane helix</keyword>
<dbReference type="Gramene" id="Kaladp0016s0101.1.v1.1">
    <property type="protein sequence ID" value="Kaladp0016s0101.1.v1.1"/>
    <property type="gene ID" value="Kaladp0016s0101.v1.1"/>
</dbReference>